<dbReference type="GO" id="GO:0009295">
    <property type="term" value="C:nucleoid"/>
    <property type="evidence" value="ECO:0007669"/>
    <property type="project" value="TreeGrafter"/>
</dbReference>
<evidence type="ECO:0000313" key="5">
    <source>
        <dbReference type="EMBL" id="SSA34415.1"/>
    </source>
</evidence>
<dbReference type="PANTHER" id="PTHR10302">
    <property type="entry name" value="SINGLE-STRANDED DNA-BINDING PROTEIN"/>
    <property type="match status" value="1"/>
</dbReference>
<keyword evidence="1 2" id="KW-0238">DNA-binding</keyword>
<dbReference type="SUPFAM" id="SSF50249">
    <property type="entry name" value="Nucleic acid-binding proteins"/>
    <property type="match status" value="1"/>
</dbReference>
<dbReference type="GO" id="GO:0006260">
    <property type="term" value="P:DNA replication"/>
    <property type="evidence" value="ECO:0007669"/>
    <property type="project" value="InterPro"/>
</dbReference>
<evidence type="ECO:0000256" key="4">
    <source>
        <dbReference type="SAM" id="MobiDB-lite"/>
    </source>
</evidence>
<dbReference type="AlphaFoldDB" id="A0A2Y8ZRA0"/>
<dbReference type="PROSITE" id="PS50935">
    <property type="entry name" value="SSB"/>
    <property type="match status" value="1"/>
</dbReference>
<name>A0A2Y8ZRA0_9MICO</name>
<feature type="region of interest" description="Disordered" evidence="4">
    <location>
        <begin position="121"/>
        <end position="167"/>
    </location>
</feature>
<organism evidence="5 6">
    <name type="scientific">Branchiibius hedensis</name>
    <dbReference type="NCBI Taxonomy" id="672460"/>
    <lineage>
        <taxon>Bacteria</taxon>
        <taxon>Bacillati</taxon>
        <taxon>Actinomycetota</taxon>
        <taxon>Actinomycetes</taxon>
        <taxon>Micrococcales</taxon>
        <taxon>Dermacoccaceae</taxon>
        <taxon>Branchiibius</taxon>
    </lineage>
</organism>
<dbReference type="PANTHER" id="PTHR10302:SF27">
    <property type="entry name" value="SINGLE-STRANDED DNA-BINDING PROTEIN"/>
    <property type="match status" value="1"/>
</dbReference>
<evidence type="ECO:0000256" key="3">
    <source>
        <dbReference type="PIRNR" id="PIRNR002070"/>
    </source>
</evidence>
<reference evidence="6" key="1">
    <citation type="submission" date="2016-10" db="EMBL/GenBank/DDBJ databases">
        <authorList>
            <person name="Varghese N."/>
            <person name="Submissions S."/>
        </authorList>
    </citation>
    <scope>NUCLEOTIDE SEQUENCE [LARGE SCALE GENOMIC DNA]</scope>
    <source>
        <strain evidence="6">DSM 22951</strain>
    </source>
</reference>
<evidence type="ECO:0000256" key="1">
    <source>
        <dbReference type="ARBA" id="ARBA00023125"/>
    </source>
</evidence>
<proteinExistence type="inferred from homology"/>
<accession>A0A2Y8ZRA0</accession>
<comment type="subunit">
    <text evidence="2">Homotetramer.</text>
</comment>
<dbReference type="EMBL" id="UESZ01000001">
    <property type="protein sequence ID" value="SSA34415.1"/>
    <property type="molecule type" value="Genomic_DNA"/>
</dbReference>
<dbReference type="PIRSF" id="PIRSF002070">
    <property type="entry name" value="SSB"/>
    <property type="match status" value="1"/>
</dbReference>
<dbReference type="RefSeq" id="WP_109684988.1">
    <property type="nucleotide sequence ID" value="NZ_QGDN01000001.1"/>
</dbReference>
<comment type="caution">
    <text evidence="2">Lacks conserved residue(s) required for the propagation of feature annotation.</text>
</comment>
<dbReference type="HAMAP" id="MF_00984">
    <property type="entry name" value="SSB"/>
    <property type="match status" value="1"/>
</dbReference>
<dbReference type="Proteomes" id="UP000250028">
    <property type="component" value="Unassembled WGS sequence"/>
</dbReference>
<dbReference type="NCBIfam" id="TIGR00621">
    <property type="entry name" value="ssb"/>
    <property type="match status" value="1"/>
</dbReference>
<sequence>MSSNTINIAGNLTSDPETRFLQSGVAVTSFTVASTDRKFDRDSGAWVDGDTVFLRVSAWRKLGENVAASLRKGNAVIVTGKLKSNVVEKDGAKITYFEIDAETVGVSLANATAAITRNAPAGGASGNAQAQQASAAPAGQQYAQPQPVQQAAPVAASQPAYTGGQDF</sequence>
<protein>
    <recommendedName>
        <fullName evidence="2 3">Single-stranded DNA-binding protein</fullName>
        <shortName evidence="2">SSB</shortName>
    </recommendedName>
</protein>
<dbReference type="GO" id="GO:0003697">
    <property type="term" value="F:single-stranded DNA binding"/>
    <property type="evidence" value="ECO:0007669"/>
    <property type="project" value="UniProtKB-UniRule"/>
</dbReference>
<dbReference type="Pfam" id="PF00436">
    <property type="entry name" value="SSB"/>
    <property type="match status" value="1"/>
</dbReference>
<evidence type="ECO:0000313" key="6">
    <source>
        <dbReference type="Proteomes" id="UP000250028"/>
    </source>
</evidence>
<evidence type="ECO:0000256" key="2">
    <source>
        <dbReference type="HAMAP-Rule" id="MF_00984"/>
    </source>
</evidence>
<dbReference type="InterPro" id="IPR011344">
    <property type="entry name" value="ssDNA-bd"/>
</dbReference>
<dbReference type="CDD" id="cd04496">
    <property type="entry name" value="SSB_OBF"/>
    <property type="match status" value="1"/>
</dbReference>
<keyword evidence="6" id="KW-1185">Reference proteome</keyword>
<dbReference type="Gene3D" id="2.40.50.140">
    <property type="entry name" value="Nucleic acid-binding proteins"/>
    <property type="match status" value="1"/>
</dbReference>
<dbReference type="InterPro" id="IPR012340">
    <property type="entry name" value="NA-bd_OB-fold"/>
</dbReference>
<dbReference type="OrthoDB" id="4427276at2"/>
<dbReference type="InterPro" id="IPR000424">
    <property type="entry name" value="Primosome_PriB/ssb"/>
</dbReference>
<gene>
    <name evidence="5" type="ORF">SAMN04489750_1734</name>
</gene>
<feature type="compositionally biased region" description="Low complexity" evidence="4">
    <location>
        <begin position="121"/>
        <end position="161"/>
    </location>
</feature>